<evidence type="ECO:0000256" key="6">
    <source>
        <dbReference type="ARBA" id="ARBA00022792"/>
    </source>
</evidence>
<dbReference type="AlphaFoldDB" id="A0A9P3G9U5"/>
<keyword evidence="5" id="KW-0677">Repeat</keyword>
<dbReference type="Gene3D" id="1.50.40.10">
    <property type="entry name" value="Mitochondrial carrier domain"/>
    <property type="match status" value="1"/>
</dbReference>
<dbReference type="GO" id="GO:0005743">
    <property type="term" value="C:mitochondrial inner membrane"/>
    <property type="evidence" value="ECO:0007669"/>
    <property type="project" value="UniProtKB-SubCell"/>
</dbReference>
<name>A0A9P3G9U5_9APHY</name>
<dbReference type="PANTHER" id="PTHR46974">
    <property type="entry name" value="MITOCHONDRIAL GTP/GDP CARRIER PROTEIN 1"/>
    <property type="match status" value="1"/>
</dbReference>
<gene>
    <name evidence="12" type="ORF">PsYK624_061830</name>
</gene>
<keyword evidence="6" id="KW-0999">Mitochondrion inner membrane</keyword>
<dbReference type="PROSITE" id="PS50920">
    <property type="entry name" value="SOLCAR"/>
    <property type="match status" value="2"/>
</dbReference>
<dbReference type="OrthoDB" id="409947at2759"/>
<protein>
    <submittedName>
        <fullName evidence="12">Mitochondrial carrier</fullName>
    </submittedName>
</protein>
<dbReference type="InterPro" id="IPR018108">
    <property type="entry name" value="MCP_transmembrane"/>
</dbReference>
<organism evidence="12 13">
    <name type="scientific">Phanerochaete sordida</name>
    <dbReference type="NCBI Taxonomy" id="48140"/>
    <lineage>
        <taxon>Eukaryota</taxon>
        <taxon>Fungi</taxon>
        <taxon>Dikarya</taxon>
        <taxon>Basidiomycota</taxon>
        <taxon>Agaricomycotina</taxon>
        <taxon>Agaricomycetes</taxon>
        <taxon>Polyporales</taxon>
        <taxon>Phanerochaetaceae</taxon>
        <taxon>Phanerochaete</taxon>
    </lineage>
</organism>
<feature type="repeat" description="Solcar" evidence="10">
    <location>
        <begin position="119"/>
        <end position="199"/>
    </location>
</feature>
<evidence type="ECO:0000256" key="2">
    <source>
        <dbReference type="ARBA" id="ARBA00006375"/>
    </source>
</evidence>
<evidence type="ECO:0000256" key="9">
    <source>
        <dbReference type="ARBA" id="ARBA00023136"/>
    </source>
</evidence>
<dbReference type="InterPro" id="IPR053042">
    <property type="entry name" value="Mito_GTP/GDP_Carrier"/>
</dbReference>
<evidence type="ECO:0000313" key="12">
    <source>
        <dbReference type="EMBL" id="GJE90060.1"/>
    </source>
</evidence>
<evidence type="ECO:0000256" key="11">
    <source>
        <dbReference type="RuleBase" id="RU000488"/>
    </source>
</evidence>
<evidence type="ECO:0000256" key="4">
    <source>
        <dbReference type="ARBA" id="ARBA00022692"/>
    </source>
</evidence>
<dbReference type="FunFam" id="1.50.40.10:FF:000010">
    <property type="entry name" value="Probable YHM1 (Mitochondrial carrier)"/>
    <property type="match status" value="1"/>
</dbReference>
<keyword evidence="9 10" id="KW-0472">Membrane</keyword>
<reference evidence="12 13" key="1">
    <citation type="submission" date="2021-08" db="EMBL/GenBank/DDBJ databases">
        <title>Draft Genome Sequence of Phanerochaete sordida strain YK-624.</title>
        <authorList>
            <person name="Mori T."/>
            <person name="Dohra H."/>
            <person name="Suzuki T."/>
            <person name="Kawagishi H."/>
            <person name="Hirai H."/>
        </authorList>
    </citation>
    <scope>NUCLEOTIDE SEQUENCE [LARGE SCALE GENOMIC DNA]</scope>
    <source>
        <strain evidence="12 13">YK-624</strain>
    </source>
</reference>
<keyword evidence="8" id="KW-0496">Mitochondrion</keyword>
<comment type="caution">
    <text evidence="12">The sequence shown here is derived from an EMBL/GenBank/DDBJ whole genome shotgun (WGS) entry which is preliminary data.</text>
</comment>
<evidence type="ECO:0000256" key="5">
    <source>
        <dbReference type="ARBA" id="ARBA00022737"/>
    </source>
</evidence>
<keyword evidence="3 11" id="KW-0813">Transport</keyword>
<keyword evidence="4 10" id="KW-0812">Transmembrane</keyword>
<evidence type="ECO:0000256" key="3">
    <source>
        <dbReference type="ARBA" id="ARBA00022448"/>
    </source>
</evidence>
<dbReference type="GO" id="GO:0001409">
    <property type="term" value="F:guanine nucleotide transmembrane transporter activity"/>
    <property type="evidence" value="ECO:0007669"/>
    <property type="project" value="TreeGrafter"/>
</dbReference>
<dbReference type="Pfam" id="PF00153">
    <property type="entry name" value="Mito_carr"/>
    <property type="match status" value="2"/>
</dbReference>
<dbReference type="Proteomes" id="UP000703269">
    <property type="component" value="Unassembled WGS sequence"/>
</dbReference>
<dbReference type="SUPFAM" id="SSF103506">
    <property type="entry name" value="Mitochondrial carrier"/>
    <property type="match status" value="1"/>
</dbReference>
<evidence type="ECO:0000256" key="7">
    <source>
        <dbReference type="ARBA" id="ARBA00022989"/>
    </source>
</evidence>
<evidence type="ECO:0000256" key="10">
    <source>
        <dbReference type="PROSITE-ProRule" id="PRU00282"/>
    </source>
</evidence>
<accession>A0A9P3G9U5</accession>
<proteinExistence type="inferred from homology"/>
<comment type="subcellular location">
    <subcellularLocation>
        <location evidence="1">Mitochondrion inner membrane</location>
        <topology evidence="1">Multi-pass membrane protein</topology>
    </subcellularLocation>
</comment>
<keyword evidence="7" id="KW-1133">Transmembrane helix</keyword>
<sequence>MSPTLNVKGAESGYARIVGSGLSGVAELVVFHPVDTIAKRLMSNKSKVSFSTLSPIIFREHATAPLAKRLMSLFPGLGYAAGYKVTQRIYKYGGQPWFNDIITRNYKSQFTNTFGERKGKLMTQALAGSMTGIGEVVLLPLDALKIKMQVNPEAFRGRGVVRIFLEEGSTLYRGWGWTMARNAPGSFALFGASALTKDYLFNLDDYHKATWGQNFVASIAGAVASITVAAPLDTIKTRIQNANFETKVSGFTVVKELIKNEGPGALFKGLTPKILVVGPKLVFSYTLAQSLIPFFANYI</sequence>
<evidence type="ECO:0000256" key="8">
    <source>
        <dbReference type="ARBA" id="ARBA00023128"/>
    </source>
</evidence>
<dbReference type="EMBL" id="BPQB01000015">
    <property type="protein sequence ID" value="GJE90060.1"/>
    <property type="molecule type" value="Genomic_DNA"/>
</dbReference>
<comment type="similarity">
    <text evidence="2 11">Belongs to the mitochondrial carrier (TC 2.A.29) family.</text>
</comment>
<evidence type="ECO:0000256" key="1">
    <source>
        <dbReference type="ARBA" id="ARBA00004448"/>
    </source>
</evidence>
<feature type="repeat" description="Solcar" evidence="10">
    <location>
        <begin position="212"/>
        <end position="294"/>
    </location>
</feature>
<dbReference type="InterPro" id="IPR023395">
    <property type="entry name" value="MCP_dom_sf"/>
</dbReference>
<keyword evidence="13" id="KW-1185">Reference proteome</keyword>
<evidence type="ECO:0000313" key="13">
    <source>
        <dbReference type="Proteomes" id="UP000703269"/>
    </source>
</evidence>
<dbReference type="PANTHER" id="PTHR46974:SF1">
    <property type="entry name" value="MITOCHONDRIAL GTP_GDP CARRIER PROTEIN 1"/>
    <property type="match status" value="1"/>
</dbReference>